<comment type="caution">
    <text evidence="2">The sequence shown here is derived from an EMBL/GenBank/DDBJ whole genome shotgun (WGS) entry which is preliminary data.</text>
</comment>
<dbReference type="InterPro" id="IPR015126">
    <property type="entry name" value="Mu_I-gamma"/>
</dbReference>
<dbReference type="Pfam" id="PF09039">
    <property type="entry name" value="HTH_Tnp_Mu_2"/>
    <property type="match status" value="1"/>
</dbReference>
<dbReference type="AlphaFoldDB" id="X1FU11"/>
<dbReference type="EMBL" id="BARU01017805">
    <property type="protein sequence ID" value="GAH49151.1"/>
    <property type="molecule type" value="Genomic_DNA"/>
</dbReference>
<evidence type="ECO:0000259" key="1">
    <source>
        <dbReference type="Pfam" id="PF09039"/>
    </source>
</evidence>
<gene>
    <name evidence="2" type="ORF">S03H2_29487</name>
</gene>
<feature type="domain" description="Mu DNA binding I gamma subdomain" evidence="1">
    <location>
        <begin position="3"/>
        <end position="79"/>
    </location>
</feature>
<reference evidence="2" key="1">
    <citation type="journal article" date="2014" name="Front. Microbiol.">
        <title>High frequency of phylogenetically diverse reductive dehalogenase-homologous genes in deep subseafloor sedimentary metagenomes.</title>
        <authorList>
            <person name="Kawai M."/>
            <person name="Futagami T."/>
            <person name="Toyoda A."/>
            <person name="Takaki Y."/>
            <person name="Nishi S."/>
            <person name="Hori S."/>
            <person name="Arai W."/>
            <person name="Tsubouchi T."/>
            <person name="Morono Y."/>
            <person name="Uchiyama I."/>
            <person name="Ito T."/>
            <person name="Fujiyama A."/>
            <person name="Inagaki F."/>
            <person name="Takami H."/>
        </authorList>
    </citation>
    <scope>NUCLEOTIDE SEQUENCE</scope>
    <source>
        <strain evidence="2">Expedition CK06-06</strain>
    </source>
</reference>
<protein>
    <recommendedName>
        <fullName evidence="1">Mu DNA binding I gamma subdomain domain-containing protein</fullName>
    </recommendedName>
</protein>
<name>X1FU11_9ZZZZ</name>
<dbReference type="Gene3D" id="1.10.10.60">
    <property type="entry name" value="Homeodomain-like"/>
    <property type="match status" value="1"/>
</dbReference>
<feature type="non-terminal residue" evidence="2">
    <location>
        <position position="85"/>
    </location>
</feature>
<organism evidence="2">
    <name type="scientific">marine sediment metagenome</name>
    <dbReference type="NCBI Taxonomy" id="412755"/>
    <lineage>
        <taxon>unclassified sequences</taxon>
        <taxon>metagenomes</taxon>
        <taxon>ecological metagenomes</taxon>
    </lineage>
</organism>
<sequence length="85" mass="10162">MEKKYDQYGWTGLIPDYSKKGRNKAFKPEIEELLQEIIEEKYLKNTQPSIAGCYRFLKYQCEKNNVTPPSYSTFRRRSKSLLYPL</sequence>
<accession>X1FU11</accession>
<proteinExistence type="predicted"/>
<evidence type="ECO:0000313" key="2">
    <source>
        <dbReference type="EMBL" id="GAH49151.1"/>
    </source>
</evidence>